<feature type="signal peptide" evidence="5">
    <location>
        <begin position="1"/>
        <end position="19"/>
    </location>
</feature>
<evidence type="ECO:0000256" key="5">
    <source>
        <dbReference type="RuleBase" id="RU000687"/>
    </source>
</evidence>
<evidence type="ECO:0000256" key="1">
    <source>
        <dbReference type="ARBA" id="ARBA00004141"/>
    </source>
</evidence>
<feature type="domain" description="Neurotransmitter-gated ion-channel ligand-binding" evidence="6">
    <location>
        <begin position="27"/>
        <end position="233"/>
    </location>
</feature>
<evidence type="ECO:0000313" key="8">
    <source>
        <dbReference type="Proteomes" id="UP000887566"/>
    </source>
</evidence>
<feature type="domain" description="Neurotransmitter-gated ion-channel transmembrane" evidence="7">
    <location>
        <begin position="241"/>
        <end position="351"/>
    </location>
</feature>
<dbReference type="Gene3D" id="1.20.58.390">
    <property type="entry name" value="Neurotransmitter-gated ion-channel transmembrane domain"/>
    <property type="match status" value="1"/>
</dbReference>
<protein>
    <submittedName>
        <fullName evidence="9">Uncharacterized protein</fullName>
    </submittedName>
</protein>
<keyword evidence="5" id="KW-0732">Signal</keyword>
<keyword evidence="2 5" id="KW-0812">Transmembrane</keyword>
<organism evidence="8 9">
    <name type="scientific">Plectus sambesii</name>
    <dbReference type="NCBI Taxonomy" id="2011161"/>
    <lineage>
        <taxon>Eukaryota</taxon>
        <taxon>Metazoa</taxon>
        <taxon>Ecdysozoa</taxon>
        <taxon>Nematoda</taxon>
        <taxon>Chromadorea</taxon>
        <taxon>Plectida</taxon>
        <taxon>Plectina</taxon>
        <taxon>Plectoidea</taxon>
        <taxon>Plectidae</taxon>
        <taxon>Plectus</taxon>
    </lineage>
</organism>
<feature type="transmembrane region" description="Helical" evidence="5">
    <location>
        <begin position="270"/>
        <end position="288"/>
    </location>
</feature>
<evidence type="ECO:0000259" key="7">
    <source>
        <dbReference type="Pfam" id="PF02932"/>
    </source>
</evidence>
<accession>A0A914VGS2</accession>
<reference evidence="9" key="1">
    <citation type="submission" date="2022-11" db="UniProtKB">
        <authorList>
            <consortium name="WormBaseParasite"/>
        </authorList>
    </citation>
    <scope>IDENTIFICATION</scope>
</reference>
<evidence type="ECO:0000259" key="6">
    <source>
        <dbReference type="Pfam" id="PF02931"/>
    </source>
</evidence>
<dbReference type="SUPFAM" id="SSF63712">
    <property type="entry name" value="Nicotinic receptor ligand binding domain-like"/>
    <property type="match status" value="1"/>
</dbReference>
<dbReference type="InterPro" id="IPR038050">
    <property type="entry name" value="Neuro_actylchol_rec"/>
</dbReference>
<dbReference type="PANTHER" id="PTHR18945">
    <property type="entry name" value="NEUROTRANSMITTER GATED ION CHANNEL"/>
    <property type="match status" value="1"/>
</dbReference>
<dbReference type="InterPro" id="IPR006201">
    <property type="entry name" value="Neur_channel"/>
</dbReference>
<keyword evidence="5" id="KW-0813">Transport</keyword>
<dbReference type="SUPFAM" id="SSF90112">
    <property type="entry name" value="Neurotransmitter-gated ion-channel transmembrane pore"/>
    <property type="match status" value="1"/>
</dbReference>
<comment type="subcellular location">
    <subcellularLocation>
        <location evidence="1">Membrane</location>
        <topology evidence="1">Multi-pass membrane protein</topology>
    </subcellularLocation>
</comment>
<name>A0A914VGS2_9BILA</name>
<dbReference type="Pfam" id="PF02931">
    <property type="entry name" value="Neur_chan_LBD"/>
    <property type="match status" value="1"/>
</dbReference>
<keyword evidence="8" id="KW-1185">Reference proteome</keyword>
<dbReference type="FunFam" id="2.70.170.10:FF:000028">
    <property type="entry name" value="AcetylCholine Receptor"/>
    <property type="match status" value="1"/>
</dbReference>
<keyword evidence="5" id="KW-0406">Ion transport</keyword>
<dbReference type="InterPro" id="IPR006202">
    <property type="entry name" value="Neur_chan_lig-bd"/>
</dbReference>
<feature type="transmembrane region" description="Helical" evidence="5">
    <location>
        <begin position="300"/>
        <end position="324"/>
    </location>
</feature>
<dbReference type="AlphaFoldDB" id="A0A914VGS2"/>
<evidence type="ECO:0000256" key="2">
    <source>
        <dbReference type="ARBA" id="ARBA00022692"/>
    </source>
</evidence>
<feature type="chain" id="PRO_5038157246" evidence="5">
    <location>
        <begin position="20"/>
        <end position="417"/>
    </location>
</feature>
<evidence type="ECO:0000313" key="9">
    <source>
        <dbReference type="WBParaSite" id="PSAMB.scaffold1949size26476.g15639.t1"/>
    </source>
</evidence>
<comment type="similarity">
    <text evidence="5">Belongs to the ligand-gated ion channel (TC 1.A.9) family.</text>
</comment>
<dbReference type="InterPro" id="IPR036719">
    <property type="entry name" value="Neuro-gated_channel_TM_sf"/>
</dbReference>
<dbReference type="Gene3D" id="2.70.170.10">
    <property type="entry name" value="Neurotransmitter-gated ion-channel ligand-binding domain"/>
    <property type="match status" value="1"/>
</dbReference>
<dbReference type="PRINTS" id="PR00252">
    <property type="entry name" value="NRIONCHANNEL"/>
</dbReference>
<dbReference type="Pfam" id="PF02932">
    <property type="entry name" value="Neur_chan_memb"/>
    <property type="match status" value="1"/>
</dbReference>
<dbReference type="InterPro" id="IPR006029">
    <property type="entry name" value="Neurotrans-gated_channel_TM"/>
</dbReference>
<feature type="transmembrane region" description="Helical" evidence="5">
    <location>
        <begin position="236"/>
        <end position="258"/>
    </location>
</feature>
<proteinExistence type="inferred from homology"/>
<dbReference type="CDD" id="cd19051">
    <property type="entry name" value="LGIC_TM_cation"/>
    <property type="match status" value="1"/>
</dbReference>
<sequence>MLRCDTWILFCLMISGTIRLNCTCSEHALHQALFKDYNKLLRPVKNQSTTTFLKSNTDVYSIVSVNEQEESIDLVLWDVQTWQDEFLQWNPTDFDNCTSLYVPASEIWQPDYVVLNLLNSEPLISDSAFYVRIESNGLVAFGQTYYATLRCDMDITAFPFDTQTCPILGMLWLYDSKQINLTLSDEKQNLSTVRTDSAEFERVSFEGHELFFFDQIQNKTYSELRYDLKLRRLPEYYIYVLVVPSFLLTSLCIIGIFTPNSNTGDRNEKMTLGLTTLLSMAVILNITADAMPKSAKGLPLLGYYVLYEIGMCSLATILSTVIMFTHERATTQDWDPPAFIHWIANLKTPCQYFKNAMVSTKSEEPPLFDQQNELKLDMQKKDSENKKVWSIGLDRVDTTLLILLLISNCILTAVMLF</sequence>
<dbReference type="InterPro" id="IPR036734">
    <property type="entry name" value="Neur_chan_lig-bd_sf"/>
</dbReference>
<dbReference type="CDD" id="cd18989">
    <property type="entry name" value="LGIC_ECD_cation"/>
    <property type="match status" value="1"/>
</dbReference>
<dbReference type="Proteomes" id="UP000887566">
    <property type="component" value="Unplaced"/>
</dbReference>
<dbReference type="GO" id="GO:0016020">
    <property type="term" value="C:membrane"/>
    <property type="evidence" value="ECO:0007669"/>
    <property type="project" value="UniProtKB-SubCell"/>
</dbReference>
<evidence type="ECO:0000256" key="3">
    <source>
        <dbReference type="ARBA" id="ARBA00022989"/>
    </source>
</evidence>
<feature type="transmembrane region" description="Helical" evidence="5">
    <location>
        <begin position="398"/>
        <end position="416"/>
    </location>
</feature>
<dbReference type="InterPro" id="IPR018000">
    <property type="entry name" value="Neurotransmitter_ion_chnl_CS"/>
</dbReference>
<keyword evidence="3 5" id="KW-1133">Transmembrane helix</keyword>
<dbReference type="WBParaSite" id="PSAMB.scaffold1949size26476.g15639.t1">
    <property type="protein sequence ID" value="PSAMB.scaffold1949size26476.g15639.t1"/>
    <property type="gene ID" value="PSAMB.scaffold1949size26476.g15639"/>
</dbReference>
<dbReference type="GO" id="GO:0005230">
    <property type="term" value="F:extracellular ligand-gated monoatomic ion channel activity"/>
    <property type="evidence" value="ECO:0007669"/>
    <property type="project" value="InterPro"/>
</dbReference>
<dbReference type="PROSITE" id="PS00236">
    <property type="entry name" value="NEUROTR_ION_CHANNEL"/>
    <property type="match status" value="1"/>
</dbReference>
<evidence type="ECO:0000256" key="4">
    <source>
        <dbReference type="ARBA" id="ARBA00023136"/>
    </source>
</evidence>
<keyword evidence="5" id="KW-0407">Ion channel</keyword>
<dbReference type="GO" id="GO:0004888">
    <property type="term" value="F:transmembrane signaling receptor activity"/>
    <property type="evidence" value="ECO:0007669"/>
    <property type="project" value="InterPro"/>
</dbReference>
<keyword evidence="4 5" id="KW-0472">Membrane</keyword>